<reference evidence="4 5" key="3">
    <citation type="journal article" date="2019" name="Int. J. Syst. Evol. Microbiol.">
        <title>Nitrosopumilus adriaticus sp. nov. and Nitrosopumilus piranensis sp. nov., two ammonia-oxidizing archaea from the Adriatic Sea and members of the class Nitrososphaeria.</title>
        <authorList>
            <person name="Bayer B."/>
            <person name="Vojvoda J."/>
            <person name="Reinthaler T."/>
            <person name="Reyes C."/>
            <person name="Pinto M."/>
            <person name="Herndl G.J."/>
        </authorList>
    </citation>
    <scope>NUCLEOTIDE SEQUENCE [LARGE SCALE GENOMIC DNA]</scope>
    <source>
        <strain evidence="4 5">D3C</strain>
    </source>
</reference>
<dbReference type="EMBL" id="CP010868">
    <property type="protein sequence ID" value="AJM92010.1"/>
    <property type="molecule type" value="Genomic_DNA"/>
</dbReference>
<evidence type="ECO:0000313" key="5">
    <source>
        <dbReference type="Proteomes" id="UP000032027"/>
    </source>
</evidence>
<dbReference type="KEGG" id="nid:NPIRD3C_0798"/>
<dbReference type="PATRIC" id="fig|1582439.9.peg.821"/>
<name>A0A0C5BYH2_9ARCH</name>
<accession>A0A0C5BYH2</accession>
<evidence type="ECO:0000256" key="2">
    <source>
        <dbReference type="ARBA" id="ARBA00023033"/>
    </source>
</evidence>
<feature type="domain" description="FAD-binding" evidence="3">
    <location>
        <begin position="5"/>
        <end position="326"/>
    </location>
</feature>
<dbReference type="GO" id="GO:0004497">
    <property type="term" value="F:monooxygenase activity"/>
    <property type="evidence" value="ECO:0007669"/>
    <property type="project" value="UniProtKB-KW"/>
</dbReference>
<keyword evidence="1" id="KW-0560">Oxidoreductase</keyword>
<dbReference type="SUPFAM" id="SSF51905">
    <property type="entry name" value="FAD/NAD(P)-binding domain"/>
    <property type="match status" value="1"/>
</dbReference>
<dbReference type="InterPro" id="IPR002938">
    <property type="entry name" value="FAD-bd"/>
</dbReference>
<proteinExistence type="predicted"/>
<reference evidence="4 5" key="2">
    <citation type="journal article" date="2016" name="ISME J.">
        <title>Physiological and genomic characterization of two novel marine thaumarchaeal strains indicates niche differentiation.</title>
        <authorList>
            <person name="Bayer B."/>
            <person name="Vojvoda J."/>
            <person name="Offre P."/>
            <person name="Alves R.J."/>
            <person name="Elisabeth N.H."/>
            <person name="Garcia J.A."/>
            <person name="Volland J.M."/>
            <person name="Srivastava A."/>
            <person name="Schleper C."/>
            <person name="Herndl G.J."/>
        </authorList>
    </citation>
    <scope>NUCLEOTIDE SEQUENCE [LARGE SCALE GENOMIC DNA]</scope>
    <source>
        <strain evidence="4 5">D3C</strain>
    </source>
</reference>
<dbReference type="PANTHER" id="PTHR13789">
    <property type="entry name" value="MONOOXYGENASE"/>
    <property type="match status" value="1"/>
</dbReference>
<dbReference type="GeneID" id="41599963"/>
<evidence type="ECO:0000313" key="4">
    <source>
        <dbReference type="EMBL" id="AJM92010.1"/>
    </source>
</evidence>
<dbReference type="Proteomes" id="UP000032027">
    <property type="component" value="Chromosome"/>
</dbReference>
<dbReference type="STRING" id="1582439.NPIRD3C_0798"/>
<dbReference type="GO" id="GO:0071949">
    <property type="term" value="F:FAD binding"/>
    <property type="evidence" value="ECO:0007669"/>
    <property type="project" value="InterPro"/>
</dbReference>
<dbReference type="Pfam" id="PF01494">
    <property type="entry name" value="FAD_binding_3"/>
    <property type="match status" value="1"/>
</dbReference>
<sequence>MFKKNVVIIGCGIAGPVLALALHRAGIKSEIFEARNESDTDSGLFHYISPNGMNVVNILEIYDKIKNVGYDCNGVIHYDENGNIFATMDETNEKEIYGVGSIMIQRKVLTKALREEVVSKGIKIHFDKKLKNIENTADSKIVAHFEDNFNTQGDLLVGCDGIHSRTRHIIMPNIPKPTYTNMIVSGGYTNIPLKDKNSNIIHTNYCKKAFLAYCILPDGEIWWWNGMSYPQEQSREELERISDEKWHRNLINLYDEDHDVVKELVHATSKKFLKYPIYEMPSIETWYKNNVCLIGDAAHALSPHAGQGASMAMEDAMMLAKCLRDVKDIQKAFEKFQQLRKKRVEKIAKIAHDVGENYFLTSPIKKRFRNISMKLMYTPFIFNRMAKFFFGYDVEWDIKVK</sequence>
<gene>
    <name evidence="4" type="ORF">NPIRD3C_0798</name>
</gene>
<keyword evidence="5" id="KW-1185">Reference proteome</keyword>
<dbReference type="HOGENOM" id="CLU_009665_19_5_2"/>
<dbReference type="PRINTS" id="PR00420">
    <property type="entry name" value="RNGMNOXGNASE"/>
</dbReference>
<dbReference type="InterPro" id="IPR036188">
    <property type="entry name" value="FAD/NAD-bd_sf"/>
</dbReference>
<dbReference type="Gene3D" id="3.50.50.60">
    <property type="entry name" value="FAD/NAD(P)-binding domain"/>
    <property type="match status" value="1"/>
</dbReference>
<evidence type="ECO:0000256" key="1">
    <source>
        <dbReference type="ARBA" id="ARBA00023002"/>
    </source>
</evidence>
<dbReference type="InterPro" id="IPR050493">
    <property type="entry name" value="FAD-dep_Monooxygenase_BioMet"/>
</dbReference>
<organism evidence="4 5">
    <name type="scientific">Nitrosopumilus piranensis</name>
    <dbReference type="NCBI Taxonomy" id="1582439"/>
    <lineage>
        <taxon>Archaea</taxon>
        <taxon>Nitrososphaerota</taxon>
        <taxon>Nitrososphaeria</taxon>
        <taxon>Nitrosopumilales</taxon>
        <taxon>Nitrosopumilaceae</taxon>
        <taxon>Nitrosopumilus</taxon>
    </lineage>
</organism>
<dbReference type="AlphaFoldDB" id="A0A0C5BYH2"/>
<dbReference type="PANTHER" id="PTHR13789:SF309">
    <property type="entry name" value="PUTATIVE (AFU_ORTHOLOGUE AFUA_6G14510)-RELATED"/>
    <property type="match status" value="1"/>
</dbReference>
<dbReference type="OrthoDB" id="213386at2157"/>
<protein>
    <submittedName>
        <fullName evidence="4">Putative Monooxygenase FAD-binding</fullName>
    </submittedName>
</protein>
<keyword evidence="2 4" id="KW-0503">Monooxygenase</keyword>
<dbReference type="RefSeq" id="WP_148702930.1">
    <property type="nucleotide sequence ID" value="NZ_CP010868.1"/>
</dbReference>
<evidence type="ECO:0000259" key="3">
    <source>
        <dbReference type="Pfam" id="PF01494"/>
    </source>
</evidence>
<reference evidence="5" key="1">
    <citation type="submission" date="2015-02" db="EMBL/GenBank/DDBJ databases">
        <title>Characterization of two novel Thaumarchaeota isolated from the Northern Adriatic Sea.</title>
        <authorList>
            <person name="Bayer B."/>
            <person name="Vojvoda J."/>
            <person name="Offre P."/>
            <person name="Srivastava A."/>
            <person name="Elisabeth N."/>
            <person name="Garcia J.A.L."/>
            <person name="Schleper C."/>
            <person name="Herndl G.J."/>
        </authorList>
    </citation>
    <scope>NUCLEOTIDE SEQUENCE [LARGE SCALE GENOMIC DNA]</scope>
    <source>
        <strain evidence="5">D3C</strain>
    </source>
</reference>